<comment type="catalytic activity">
    <reaction evidence="1">
        <text>ATP + protein L-histidine = ADP + protein N-phospho-L-histidine.</text>
        <dbReference type="EC" id="2.7.13.3"/>
    </reaction>
</comment>
<keyword evidence="8 11" id="KW-1133">Transmembrane helix</keyword>
<evidence type="ECO:0000256" key="1">
    <source>
        <dbReference type="ARBA" id="ARBA00000085"/>
    </source>
</evidence>
<gene>
    <name evidence="14" type="ORF">KHU32_21760</name>
</gene>
<dbReference type="SMART" id="SM00388">
    <property type="entry name" value="HisKA"/>
    <property type="match status" value="1"/>
</dbReference>
<dbReference type="Pfam" id="PF00672">
    <property type="entry name" value="HAMP"/>
    <property type="match status" value="1"/>
</dbReference>
<name>A0ABS5QIS5_9PROT</name>
<dbReference type="Pfam" id="PF00512">
    <property type="entry name" value="HisKA"/>
    <property type="match status" value="1"/>
</dbReference>
<dbReference type="InterPro" id="IPR050428">
    <property type="entry name" value="TCS_sensor_his_kinase"/>
</dbReference>
<dbReference type="SMART" id="SM00387">
    <property type="entry name" value="HATPase_c"/>
    <property type="match status" value="1"/>
</dbReference>
<evidence type="ECO:0000256" key="9">
    <source>
        <dbReference type="ARBA" id="ARBA00023012"/>
    </source>
</evidence>
<dbReference type="SUPFAM" id="SSF55874">
    <property type="entry name" value="ATPase domain of HSP90 chaperone/DNA topoisomerase II/histidine kinase"/>
    <property type="match status" value="1"/>
</dbReference>
<keyword evidence="15" id="KW-1185">Reference proteome</keyword>
<evidence type="ECO:0000313" key="15">
    <source>
        <dbReference type="Proteomes" id="UP000766336"/>
    </source>
</evidence>
<dbReference type="InterPro" id="IPR005467">
    <property type="entry name" value="His_kinase_dom"/>
</dbReference>
<reference evidence="14 15" key="1">
    <citation type="submission" date="2021-05" db="EMBL/GenBank/DDBJ databases">
        <title>Roseococcus sp. XZZS9, whole genome shotgun sequencing project.</title>
        <authorList>
            <person name="Zhao G."/>
            <person name="Shen L."/>
        </authorList>
    </citation>
    <scope>NUCLEOTIDE SEQUENCE [LARGE SCALE GENOMIC DNA]</scope>
    <source>
        <strain evidence="14 15">XZZS9</strain>
    </source>
</reference>
<comment type="caution">
    <text evidence="14">The sequence shown here is derived from an EMBL/GenBank/DDBJ whole genome shotgun (WGS) entry which is preliminary data.</text>
</comment>
<evidence type="ECO:0000256" key="7">
    <source>
        <dbReference type="ARBA" id="ARBA00022777"/>
    </source>
</evidence>
<dbReference type="InterPro" id="IPR003594">
    <property type="entry name" value="HATPase_dom"/>
</dbReference>
<evidence type="ECO:0000256" key="10">
    <source>
        <dbReference type="ARBA" id="ARBA00023136"/>
    </source>
</evidence>
<dbReference type="SMART" id="SM00304">
    <property type="entry name" value="HAMP"/>
    <property type="match status" value="1"/>
</dbReference>
<dbReference type="SUPFAM" id="SSF158472">
    <property type="entry name" value="HAMP domain-like"/>
    <property type="match status" value="1"/>
</dbReference>
<organism evidence="14 15">
    <name type="scientific">Roseococcus pinisoli</name>
    <dbReference type="NCBI Taxonomy" id="2835040"/>
    <lineage>
        <taxon>Bacteria</taxon>
        <taxon>Pseudomonadati</taxon>
        <taxon>Pseudomonadota</taxon>
        <taxon>Alphaproteobacteria</taxon>
        <taxon>Acetobacterales</taxon>
        <taxon>Roseomonadaceae</taxon>
        <taxon>Roseococcus</taxon>
    </lineage>
</organism>
<dbReference type="Gene3D" id="6.10.340.10">
    <property type="match status" value="1"/>
</dbReference>
<keyword evidence="7" id="KW-0418">Kinase</keyword>
<feature type="transmembrane region" description="Helical" evidence="11">
    <location>
        <begin position="7"/>
        <end position="32"/>
    </location>
</feature>
<keyword evidence="6 11" id="KW-0812">Transmembrane</keyword>
<dbReference type="RefSeq" id="WP_213672276.1">
    <property type="nucleotide sequence ID" value="NZ_JAHCDA010000005.1"/>
</dbReference>
<evidence type="ECO:0000313" key="14">
    <source>
        <dbReference type="EMBL" id="MBS7813582.1"/>
    </source>
</evidence>
<evidence type="ECO:0000256" key="5">
    <source>
        <dbReference type="ARBA" id="ARBA00022679"/>
    </source>
</evidence>
<dbReference type="InterPro" id="IPR036890">
    <property type="entry name" value="HATPase_C_sf"/>
</dbReference>
<evidence type="ECO:0000256" key="6">
    <source>
        <dbReference type="ARBA" id="ARBA00022692"/>
    </source>
</evidence>
<dbReference type="InterPro" id="IPR003660">
    <property type="entry name" value="HAMP_dom"/>
</dbReference>
<evidence type="ECO:0000256" key="11">
    <source>
        <dbReference type="SAM" id="Phobius"/>
    </source>
</evidence>
<dbReference type="PANTHER" id="PTHR45436">
    <property type="entry name" value="SENSOR HISTIDINE KINASE YKOH"/>
    <property type="match status" value="1"/>
</dbReference>
<keyword evidence="4" id="KW-0597">Phosphoprotein</keyword>
<dbReference type="InterPro" id="IPR036097">
    <property type="entry name" value="HisK_dim/P_sf"/>
</dbReference>
<dbReference type="Gene3D" id="1.10.287.130">
    <property type="match status" value="1"/>
</dbReference>
<keyword evidence="10 11" id="KW-0472">Membrane</keyword>
<evidence type="ECO:0000256" key="2">
    <source>
        <dbReference type="ARBA" id="ARBA00004370"/>
    </source>
</evidence>
<proteinExistence type="predicted"/>
<dbReference type="PRINTS" id="PR00344">
    <property type="entry name" value="BCTRLSENSOR"/>
</dbReference>
<dbReference type="CDD" id="cd06225">
    <property type="entry name" value="HAMP"/>
    <property type="match status" value="1"/>
</dbReference>
<keyword evidence="9" id="KW-0902">Two-component regulatory system</keyword>
<protein>
    <recommendedName>
        <fullName evidence="3">histidine kinase</fullName>
        <ecNumber evidence="3">2.7.13.3</ecNumber>
    </recommendedName>
</protein>
<dbReference type="InterPro" id="IPR004358">
    <property type="entry name" value="Sig_transdc_His_kin-like_C"/>
</dbReference>
<dbReference type="PROSITE" id="PS50885">
    <property type="entry name" value="HAMP"/>
    <property type="match status" value="1"/>
</dbReference>
<dbReference type="Gene3D" id="3.30.565.10">
    <property type="entry name" value="Histidine kinase-like ATPase, C-terminal domain"/>
    <property type="match status" value="1"/>
</dbReference>
<dbReference type="CDD" id="cd00082">
    <property type="entry name" value="HisKA"/>
    <property type="match status" value="1"/>
</dbReference>
<evidence type="ECO:0000256" key="8">
    <source>
        <dbReference type="ARBA" id="ARBA00022989"/>
    </source>
</evidence>
<dbReference type="Pfam" id="PF02518">
    <property type="entry name" value="HATPase_c"/>
    <property type="match status" value="1"/>
</dbReference>
<feature type="transmembrane region" description="Helical" evidence="11">
    <location>
        <begin position="145"/>
        <end position="167"/>
    </location>
</feature>
<dbReference type="Proteomes" id="UP000766336">
    <property type="component" value="Unassembled WGS sequence"/>
</dbReference>
<evidence type="ECO:0000259" key="13">
    <source>
        <dbReference type="PROSITE" id="PS50885"/>
    </source>
</evidence>
<dbReference type="SUPFAM" id="SSF47384">
    <property type="entry name" value="Homodimeric domain of signal transducing histidine kinase"/>
    <property type="match status" value="1"/>
</dbReference>
<feature type="domain" description="HAMP" evidence="13">
    <location>
        <begin position="170"/>
        <end position="223"/>
    </location>
</feature>
<dbReference type="InterPro" id="IPR003661">
    <property type="entry name" value="HisK_dim/P_dom"/>
</dbReference>
<accession>A0ABS5QIS5</accession>
<evidence type="ECO:0000256" key="3">
    <source>
        <dbReference type="ARBA" id="ARBA00012438"/>
    </source>
</evidence>
<dbReference type="PANTHER" id="PTHR45436:SF8">
    <property type="entry name" value="HISTIDINE KINASE"/>
    <property type="match status" value="1"/>
</dbReference>
<feature type="domain" description="Histidine kinase" evidence="12">
    <location>
        <begin position="231"/>
        <end position="441"/>
    </location>
</feature>
<evidence type="ECO:0000259" key="12">
    <source>
        <dbReference type="PROSITE" id="PS50109"/>
    </source>
</evidence>
<evidence type="ECO:0000256" key="4">
    <source>
        <dbReference type="ARBA" id="ARBA00022553"/>
    </source>
</evidence>
<dbReference type="PROSITE" id="PS50109">
    <property type="entry name" value="HIS_KIN"/>
    <property type="match status" value="1"/>
</dbReference>
<keyword evidence="5" id="KW-0808">Transferase</keyword>
<dbReference type="EC" id="2.7.13.3" evidence="3"/>
<comment type="subcellular location">
    <subcellularLocation>
        <location evidence="2">Membrane</location>
    </subcellularLocation>
</comment>
<sequence length="455" mass="47809">MRHLSSFALRVATASAAVMLVLSLLSSGWVWWQAETALRRQLDITIAAEAEGFVREYEDFGLRGLATAVENYARRRGPLFVALLTPDGRIMAGRMPQAPPPLRGFANLPGTGERPSLRVLGGTLPSGATLLVAADLTPLNADATALAWAAPIAGGAAALLALLLGFVGAARMERRLASATDAARDVMGGDLTRRLPLSGRGDEFDRLTETFNALLGRIEALMIAQRQVTDDIAHDLRSPLSRLRQLLEGALAGPREAENDAEVLERALAELDSVLASFSALLRIARAESGVLREGFSLVDLSALVESCAEIYAPVAEEAGKTLKTEIAPGIALQGDAALLQQAAVNLIENAVHHGGSQVVLRLCPGPVIEVEDDGPGIPAEERAAAVRRFHRLDRSRSTPGTGLGLALVAAAARAHDGALTLEDGAGGRGLRARFALTSDASAPDVAGRGRPSRI</sequence>
<dbReference type="EMBL" id="JAHCDA010000005">
    <property type="protein sequence ID" value="MBS7813582.1"/>
    <property type="molecule type" value="Genomic_DNA"/>
</dbReference>